<gene>
    <name evidence="1" type="ORF">ASPSYDRAFT_731445</name>
</gene>
<accession>A0A1L9TLV6</accession>
<protein>
    <submittedName>
        <fullName evidence="1">Uncharacterized protein</fullName>
    </submittedName>
</protein>
<evidence type="ECO:0000313" key="2">
    <source>
        <dbReference type="Proteomes" id="UP000184356"/>
    </source>
</evidence>
<sequence length="199" mass="22213">MADPPIDLHCRHFENSLRRGWDIGVSAFQPRALQGCSWATLGSYILQPHVSVKRLKRVRSHLARDAKPIQWRISSSWVRGGARSIVFWCGFCDDGPRDLPARSVSFGFRMCDAAHAVKNASGLITVLGRIRADRAIGGCTILETFAVEGNWTEFNANESMKSAEKPGKLDTISSKWLGCIPTRLHRTGFSRSITARRPY</sequence>
<name>A0A1L9TLV6_9EURO</name>
<dbReference type="RefSeq" id="XP_040704220.1">
    <property type="nucleotide sequence ID" value="XM_040850697.1"/>
</dbReference>
<dbReference type="EMBL" id="KV878584">
    <property type="protein sequence ID" value="OJJ60414.1"/>
    <property type="molecule type" value="Genomic_DNA"/>
</dbReference>
<dbReference type="VEuPathDB" id="FungiDB:ASPSYDRAFT_731445"/>
<dbReference type="AlphaFoldDB" id="A0A1L9TLV6"/>
<proteinExistence type="predicted"/>
<dbReference type="GeneID" id="63766770"/>
<evidence type="ECO:0000313" key="1">
    <source>
        <dbReference type="EMBL" id="OJJ60414.1"/>
    </source>
</evidence>
<reference evidence="2" key="1">
    <citation type="journal article" date="2017" name="Genome Biol.">
        <title>Comparative genomics reveals high biological diversity and specific adaptations in the industrially and medically important fungal genus Aspergillus.</title>
        <authorList>
            <person name="de Vries R.P."/>
            <person name="Riley R."/>
            <person name="Wiebenga A."/>
            <person name="Aguilar-Osorio G."/>
            <person name="Amillis S."/>
            <person name="Uchima C.A."/>
            <person name="Anderluh G."/>
            <person name="Asadollahi M."/>
            <person name="Askin M."/>
            <person name="Barry K."/>
            <person name="Battaglia E."/>
            <person name="Bayram O."/>
            <person name="Benocci T."/>
            <person name="Braus-Stromeyer S.A."/>
            <person name="Caldana C."/>
            <person name="Canovas D."/>
            <person name="Cerqueira G.C."/>
            <person name="Chen F."/>
            <person name="Chen W."/>
            <person name="Choi C."/>
            <person name="Clum A."/>
            <person name="Dos Santos R.A."/>
            <person name="Damasio A.R."/>
            <person name="Diallinas G."/>
            <person name="Emri T."/>
            <person name="Fekete E."/>
            <person name="Flipphi M."/>
            <person name="Freyberg S."/>
            <person name="Gallo A."/>
            <person name="Gournas C."/>
            <person name="Habgood R."/>
            <person name="Hainaut M."/>
            <person name="Harispe M.L."/>
            <person name="Henrissat B."/>
            <person name="Hilden K.S."/>
            <person name="Hope R."/>
            <person name="Hossain A."/>
            <person name="Karabika E."/>
            <person name="Karaffa L."/>
            <person name="Karanyi Z."/>
            <person name="Krasevec N."/>
            <person name="Kuo A."/>
            <person name="Kusch H."/>
            <person name="LaButti K."/>
            <person name="Lagendijk E.L."/>
            <person name="Lapidus A."/>
            <person name="Levasseur A."/>
            <person name="Lindquist E."/>
            <person name="Lipzen A."/>
            <person name="Logrieco A.F."/>
            <person name="MacCabe A."/>
            <person name="Maekelae M.R."/>
            <person name="Malavazi I."/>
            <person name="Melin P."/>
            <person name="Meyer V."/>
            <person name="Mielnichuk N."/>
            <person name="Miskei M."/>
            <person name="Molnar A.P."/>
            <person name="Mule G."/>
            <person name="Ngan C.Y."/>
            <person name="Orejas M."/>
            <person name="Orosz E."/>
            <person name="Ouedraogo J.P."/>
            <person name="Overkamp K.M."/>
            <person name="Park H.-S."/>
            <person name="Perrone G."/>
            <person name="Piumi F."/>
            <person name="Punt P.J."/>
            <person name="Ram A.F."/>
            <person name="Ramon A."/>
            <person name="Rauscher S."/>
            <person name="Record E."/>
            <person name="Riano-Pachon D.M."/>
            <person name="Robert V."/>
            <person name="Roehrig J."/>
            <person name="Ruller R."/>
            <person name="Salamov A."/>
            <person name="Salih N.S."/>
            <person name="Samson R.A."/>
            <person name="Sandor E."/>
            <person name="Sanguinetti M."/>
            <person name="Schuetze T."/>
            <person name="Sepcic K."/>
            <person name="Shelest E."/>
            <person name="Sherlock G."/>
            <person name="Sophianopoulou V."/>
            <person name="Squina F.M."/>
            <person name="Sun H."/>
            <person name="Susca A."/>
            <person name="Todd R.B."/>
            <person name="Tsang A."/>
            <person name="Unkles S.E."/>
            <person name="van de Wiele N."/>
            <person name="van Rossen-Uffink D."/>
            <person name="Oliveira J.V."/>
            <person name="Vesth T.C."/>
            <person name="Visser J."/>
            <person name="Yu J.-H."/>
            <person name="Zhou M."/>
            <person name="Andersen M.R."/>
            <person name="Archer D.B."/>
            <person name="Baker S.E."/>
            <person name="Benoit I."/>
            <person name="Brakhage A.A."/>
            <person name="Braus G.H."/>
            <person name="Fischer R."/>
            <person name="Frisvad J.C."/>
            <person name="Goldman G.H."/>
            <person name="Houbraken J."/>
            <person name="Oakley B."/>
            <person name="Pocsi I."/>
            <person name="Scazzocchio C."/>
            <person name="Seiboth B."/>
            <person name="vanKuyk P.A."/>
            <person name="Wortman J."/>
            <person name="Dyer P.S."/>
            <person name="Grigoriev I.V."/>
        </authorList>
    </citation>
    <scope>NUCLEOTIDE SEQUENCE [LARGE SCALE GENOMIC DNA]</scope>
    <source>
        <strain evidence="2">CBS 593.65</strain>
    </source>
</reference>
<organism evidence="1 2">
    <name type="scientific">Aspergillus sydowii CBS 593.65</name>
    <dbReference type="NCBI Taxonomy" id="1036612"/>
    <lineage>
        <taxon>Eukaryota</taxon>
        <taxon>Fungi</taxon>
        <taxon>Dikarya</taxon>
        <taxon>Ascomycota</taxon>
        <taxon>Pezizomycotina</taxon>
        <taxon>Eurotiomycetes</taxon>
        <taxon>Eurotiomycetidae</taxon>
        <taxon>Eurotiales</taxon>
        <taxon>Aspergillaceae</taxon>
        <taxon>Aspergillus</taxon>
        <taxon>Aspergillus subgen. Nidulantes</taxon>
    </lineage>
</organism>
<dbReference type="Proteomes" id="UP000184356">
    <property type="component" value="Unassembled WGS sequence"/>
</dbReference>
<keyword evidence="2" id="KW-1185">Reference proteome</keyword>